<feature type="signal peptide" evidence="2">
    <location>
        <begin position="1"/>
        <end position="27"/>
    </location>
</feature>
<evidence type="ECO:0000313" key="4">
    <source>
        <dbReference type="Proteomes" id="UP000516057"/>
    </source>
</evidence>
<name>A0A7H0HHM0_9BURK</name>
<reference evidence="3 4" key="1">
    <citation type="submission" date="2020-08" db="EMBL/GenBank/DDBJ databases">
        <title>Genome sequence of Acidovorax monticola KACC 19171T.</title>
        <authorList>
            <person name="Hyun D.-W."/>
            <person name="Bae J.-W."/>
        </authorList>
    </citation>
    <scope>NUCLEOTIDE SEQUENCE [LARGE SCALE GENOMIC DNA]</scope>
    <source>
        <strain evidence="3 4">KACC 19171</strain>
    </source>
</reference>
<feature type="compositionally biased region" description="Basic and acidic residues" evidence="1">
    <location>
        <begin position="180"/>
        <end position="199"/>
    </location>
</feature>
<evidence type="ECO:0000256" key="2">
    <source>
        <dbReference type="SAM" id="SignalP"/>
    </source>
</evidence>
<evidence type="ECO:0000313" key="3">
    <source>
        <dbReference type="EMBL" id="QNP60036.1"/>
    </source>
</evidence>
<proteinExistence type="predicted"/>
<keyword evidence="4" id="KW-1185">Reference proteome</keyword>
<feature type="compositionally biased region" description="Basic and acidic residues" evidence="1">
    <location>
        <begin position="101"/>
        <end position="126"/>
    </location>
</feature>
<evidence type="ECO:0008006" key="5">
    <source>
        <dbReference type="Google" id="ProtNLM"/>
    </source>
</evidence>
<dbReference type="AlphaFoldDB" id="A0A7H0HHM0"/>
<dbReference type="Proteomes" id="UP000516057">
    <property type="component" value="Chromosome"/>
</dbReference>
<keyword evidence="2" id="KW-0732">Signal</keyword>
<dbReference type="KEGG" id="amon:H9L24_03635"/>
<accession>A0A7H0HHM0</accession>
<dbReference type="RefSeq" id="WP_187737017.1">
    <property type="nucleotide sequence ID" value="NZ_CP060790.1"/>
</dbReference>
<gene>
    <name evidence="3" type="ORF">H9L24_03635</name>
</gene>
<protein>
    <recommendedName>
        <fullName evidence="5">TolA protein</fullName>
    </recommendedName>
</protein>
<organism evidence="3 4">
    <name type="scientific">Paenacidovorax monticola</name>
    <dbReference type="NCBI Taxonomy" id="1926868"/>
    <lineage>
        <taxon>Bacteria</taxon>
        <taxon>Pseudomonadati</taxon>
        <taxon>Pseudomonadota</taxon>
        <taxon>Betaproteobacteria</taxon>
        <taxon>Burkholderiales</taxon>
        <taxon>Comamonadaceae</taxon>
        <taxon>Paenacidovorax</taxon>
    </lineage>
</organism>
<feature type="compositionally biased region" description="Basic and acidic residues" evidence="1">
    <location>
        <begin position="146"/>
        <end position="167"/>
    </location>
</feature>
<sequence>MLQTHRFAAMLALALALGFAGQPCAWALTDAGAPTEAEIAAHAQREETRARIQRERDALDQQRRKDEAACYQRFAVEDCLSGVRAKAHEVQTRLRREELQINDAERRDKTAQRLRSIEQKQQDAKDAAAGAVPRTPTPRVSASSRAQHESDARERAARQQTHERTRQAENASRAAAQPGREAEARERFDEKQKAAEERRAKHRQAKSDAAASGRKPAGGLPTPP</sequence>
<evidence type="ECO:0000256" key="1">
    <source>
        <dbReference type="SAM" id="MobiDB-lite"/>
    </source>
</evidence>
<dbReference type="EMBL" id="CP060790">
    <property type="protein sequence ID" value="QNP60036.1"/>
    <property type="molecule type" value="Genomic_DNA"/>
</dbReference>
<feature type="chain" id="PRO_5028900173" description="TolA protein" evidence="2">
    <location>
        <begin position="28"/>
        <end position="224"/>
    </location>
</feature>
<feature type="region of interest" description="Disordered" evidence="1">
    <location>
        <begin position="101"/>
        <end position="224"/>
    </location>
</feature>